<proteinExistence type="predicted"/>
<name>A0A0K1XDR4_9GAMM</name>
<dbReference type="InterPro" id="IPR011990">
    <property type="entry name" value="TPR-like_helical_dom_sf"/>
</dbReference>
<dbReference type="EMBL" id="CP012365">
    <property type="protein sequence ID" value="AKX59302.1"/>
    <property type="molecule type" value="Genomic_DNA"/>
</dbReference>
<keyword evidence="2" id="KW-1185">Reference proteome</keyword>
<dbReference type="AlphaFoldDB" id="A0A0K1XDR4"/>
<dbReference type="Gene3D" id="1.25.40.10">
    <property type="entry name" value="Tetratricopeptide repeat domain"/>
    <property type="match status" value="1"/>
</dbReference>
<dbReference type="PANTHER" id="PTHR11102:SF160">
    <property type="entry name" value="ERAD-ASSOCIATED E3 UBIQUITIN-PROTEIN LIGASE COMPONENT HRD3"/>
    <property type="match status" value="1"/>
</dbReference>
<reference evidence="1 2" key="1">
    <citation type="journal article" date="2015" name="Genome Announc.">
        <title>Genome Sequences of Oblitimonas alkaliphila gen. nov. sp. nov. (Proposed), a Novel Bacterium of the Pseudomonadaceae Family.</title>
        <authorList>
            <person name="Lauer A.C."/>
            <person name="Nicholson A.C."/>
            <person name="Humrighouse B.W."/>
            <person name="Emery B."/>
            <person name="Drobish A."/>
            <person name="Juieng P."/>
            <person name="Loparev V."/>
            <person name="McQuiston J.R."/>
        </authorList>
    </citation>
    <scope>NUCLEOTIDE SEQUENCE [LARGE SCALE GENOMIC DNA]</scope>
    <source>
        <strain evidence="1 2">E5571</strain>
    </source>
</reference>
<gene>
    <name evidence="1" type="ORF">AKN88_04645</name>
</gene>
<protein>
    <recommendedName>
        <fullName evidence="3">Sel1 repeat-containing protein</fullName>
    </recommendedName>
</protein>
<dbReference type="SMART" id="SM00671">
    <property type="entry name" value="SEL1"/>
    <property type="match status" value="2"/>
</dbReference>
<dbReference type="InterPro" id="IPR050767">
    <property type="entry name" value="Sel1_AlgK"/>
</dbReference>
<dbReference type="RefSeq" id="WP_053100474.1">
    <property type="nucleotide sequence ID" value="NZ_CP012365.1"/>
</dbReference>
<dbReference type="Pfam" id="PF08238">
    <property type="entry name" value="Sel1"/>
    <property type="match status" value="2"/>
</dbReference>
<organism evidence="1 2">
    <name type="scientific">Thiopseudomonas alkaliphila</name>
    <dbReference type="NCBI Taxonomy" id="1697053"/>
    <lineage>
        <taxon>Bacteria</taxon>
        <taxon>Pseudomonadati</taxon>
        <taxon>Pseudomonadota</taxon>
        <taxon>Gammaproteobacteria</taxon>
        <taxon>Pseudomonadales</taxon>
        <taxon>Pseudomonadaceae</taxon>
        <taxon>Thiopseudomonas</taxon>
    </lineage>
</organism>
<accession>A0A0K1XDR4</accession>
<dbReference type="PANTHER" id="PTHR11102">
    <property type="entry name" value="SEL-1-LIKE PROTEIN"/>
    <property type="match status" value="1"/>
</dbReference>
<sequence>MIIFSRTLVMGLLLSVPFISRAESNSLIVPQANCELSATHSQLQETADPNQPLLTQALTQQLNYCTRLAEQGDADAQYQLGWYFESRPEPDLNQAIHWFEQASLQGHATAQWRLGLLFFHGQGVPSNKVQSFIVLKMASINGEEQAIDDADRVASSMQSQELELANQMLSQIFYNYMQELLPEPELSTPLKLTP</sequence>
<dbReference type="SUPFAM" id="SSF81901">
    <property type="entry name" value="HCP-like"/>
    <property type="match status" value="1"/>
</dbReference>
<evidence type="ECO:0008006" key="3">
    <source>
        <dbReference type="Google" id="ProtNLM"/>
    </source>
</evidence>
<dbReference type="STRING" id="1697053.AKN87_06640"/>
<dbReference type="Proteomes" id="UP000063953">
    <property type="component" value="Chromosome"/>
</dbReference>
<evidence type="ECO:0000313" key="2">
    <source>
        <dbReference type="Proteomes" id="UP000063953"/>
    </source>
</evidence>
<dbReference type="InterPro" id="IPR006597">
    <property type="entry name" value="Sel1-like"/>
</dbReference>
<evidence type="ECO:0000313" key="1">
    <source>
        <dbReference type="EMBL" id="AKX59302.1"/>
    </source>
</evidence>